<organism evidence="3 4">
    <name type="scientific">Lolium multiflorum</name>
    <name type="common">Italian ryegrass</name>
    <name type="synonym">Lolium perenne subsp. multiflorum</name>
    <dbReference type="NCBI Taxonomy" id="4521"/>
    <lineage>
        <taxon>Eukaryota</taxon>
        <taxon>Viridiplantae</taxon>
        <taxon>Streptophyta</taxon>
        <taxon>Embryophyta</taxon>
        <taxon>Tracheophyta</taxon>
        <taxon>Spermatophyta</taxon>
        <taxon>Magnoliopsida</taxon>
        <taxon>Liliopsida</taxon>
        <taxon>Poales</taxon>
        <taxon>Poaceae</taxon>
        <taxon>BOP clade</taxon>
        <taxon>Pooideae</taxon>
        <taxon>Poodae</taxon>
        <taxon>Poeae</taxon>
        <taxon>Poeae Chloroplast Group 2 (Poeae type)</taxon>
        <taxon>Loliodinae</taxon>
        <taxon>Loliinae</taxon>
        <taxon>Lolium</taxon>
    </lineage>
</organism>
<dbReference type="FunFam" id="3.40.1000.50:FF:000003">
    <property type="entry name" value="Repressor of RNA polymerase III transcription MAF1"/>
    <property type="match status" value="1"/>
</dbReference>
<accession>A0AAD8SLC3</accession>
<evidence type="ECO:0000313" key="4">
    <source>
        <dbReference type="Proteomes" id="UP001231189"/>
    </source>
</evidence>
<dbReference type="Gene3D" id="3.40.1000.50">
    <property type="entry name" value="Repressor of RNA polymerase III transcription Maf1"/>
    <property type="match status" value="1"/>
</dbReference>
<dbReference type="GO" id="GO:0016480">
    <property type="term" value="P:negative regulation of transcription by RNA polymerase III"/>
    <property type="evidence" value="ECO:0007669"/>
    <property type="project" value="InterPro"/>
</dbReference>
<reference evidence="3" key="1">
    <citation type="submission" date="2023-07" db="EMBL/GenBank/DDBJ databases">
        <title>A chromosome-level genome assembly of Lolium multiflorum.</title>
        <authorList>
            <person name="Chen Y."/>
            <person name="Copetti D."/>
            <person name="Kolliker R."/>
            <person name="Studer B."/>
        </authorList>
    </citation>
    <scope>NUCLEOTIDE SEQUENCE</scope>
    <source>
        <strain evidence="3">02402/16</strain>
        <tissue evidence="3">Leaf</tissue>
    </source>
</reference>
<dbReference type="EMBL" id="JAUUTY010000003">
    <property type="protein sequence ID" value="KAK1660496.1"/>
    <property type="molecule type" value="Genomic_DNA"/>
</dbReference>
<name>A0AAD8SLC3_LOLMU</name>
<dbReference type="PANTHER" id="PTHR22504">
    <property type="entry name" value="REPRESSOR OF RNA POLYMERASE III TRANSCRIPTION MAF1"/>
    <property type="match status" value="1"/>
</dbReference>
<feature type="region of interest" description="Disordered" evidence="1">
    <location>
        <begin position="183"/>
        <end position="270"/>
    </location>
</feature>
<dbReference type="InterPro" id="IPR038564">
    <property type="entry name" value="Maf1_sf"/>
</dbReference>
<gene>
    <name evidence="3" type="ORF">QYE76_048655</name>
</gene>
<feature type="compositionally biased region" description="Basic and acidic residues" evidence="1">
    <location>
        <begin position="252"/>
        <end position="261"/>
    </location>
</feature>
<keyword evidence="4" id="KW-1185">Reference proteome</keyword>
<protein>
    <recommendedName>
        <fullName evidence="2">Aminotransferase-like plant mobile domain-containing protein</fullName>
    </recommendedName>
</protein>
<dbReference type="Pfam" id="PF09174">
    <property type="entry name" value="Maf1"/>
    <property type="match status" value="1"/>
</dbReference>
<evidence type="ECO:0000259" key="2">
    <source>
        <dbReference type="Pfam" id="PF10536"/>
    </source>
</evidence>
<comment type="caution">
    <text evidence="3">The sequence shown here is derived from an EMBL/GenBank/DDBJ whole genome shotgun (WGS) entry which is preliminary data.</text>
</comment>
<dbReference type="AlphaFoldDB" id="A0AAD8SLC3"/>
<dbReference type="PANTHER" id="PTHR22504:SF0">
    <property type="entry name" value="REPRESSOR OF RNA POLYMERASE III TRANSCRIPTION MAF1 HOMOLOG"/>
    <property type="match status" value="1"/>
</dbReference>
<dbReference type="InterPro" id="IPR015257">
    <property type="entry name" value="Maf1"/>
</dbReference>
<dbReference type="Proteomes" id="UP001231189">
    <property type="component" value="Unassembled WGS sequence"/>
</dbReference>
<sequence length="505" mass="58692">MTEKRRVLHPLKIRYHGTVDMTYDERYMEFIQPTGLLPFITLWWEVGPLVLAQGAYGVGTPVELASWGIAALAYLYRQLDEACRRTERGGIGGCLLLFFIWSWDRLSVGRPRILNERPWPHYRNNPDREPTWAYLWDNVSEMTSDPMVMYMHYTEELDTLTSEKSHVFMFVKIPDDTILSQSIKSEGKKQAPRSAYKLKPRGKVPNRYTPDDYVNRGKKVVTESDEDSARRSTLRRMRNDEPSSSEEEEEQEVQRQEEQRQRTKRMAVRKQPTFDRVHNTFDMKLLEYTPFDSVNVFFEQLNLGDCTIRGNLEAFSCKHAGNDRRLSISLEHDILDYLGKSSDSDPPSPVEHLSCRSSRKTLIYLVLTLGHMYPDYDFSAVRAHLFFREEDMESFRQMLDNYLSEACMLWAARNEGSSLLDSMTKAIDEVIKISECDIYSYNPDSDGDPFLEKGAIWSINFFFYNRKLKRVVSFRCCCTSKFAGDDFLAGVLSEGEEDALIDMDI</sequence>
<feature type="domain" description="Aminotransferase-like plant mobile" evidence="2">
    <location>
        <begin position="65"/>
        <end position="164"/>
    </location>
</feature>
<dbReference type="GO" id="GO:0000994">
    <property type="term" value="F:RNA polymerase III core binding"/>
    <property type="evidence" value="ECO:0007669"/>
    <property type="project" value="TreeGrafter"/>
</dbReference>
<evidence type="ECO:0000313" key="3">
    <source>
        <dbReference type="EMBL" id="KAK1660496.1"/>
    </source>
</evidence>
<evidence type="ECO:0000256" key="1">
    <source>
        <dbReference type="SAM" id="MobiDB-lite"/>
    </source>
</evidence>
<dbReference type="Pfam" id="PF10536">
    <property type="entry name" value="PMD"/>
    <property type="match status" value="1"/>
</dbReference>
<dbReference type="InterPro" id="IPR019557">
    <property type="entry name" value="AminoTfrase-like_pln_mobile"/>
</dbReference>
<proteinExistence type="predicted"/>
<dbReference type="GO" id="GO:0005634">
    <property type="term" value="C:nucleus"/>
    <property type="evidence" value="ECO:0007669"/>
    <property type="project" value="TreeGrafter"/>
</dbReference>